<proteinExistence type="predicted"/>
<sequence>MTRLLPVLGTALLVILTASSWIRMPGNAADTRLKAITAPSLEANEPETDAAPATGPVARPAVYYSAILQRPLFEPGRRPLSPDRGAEPEENAIAEPAPAVTDNSAPGVILLGILRTGAEDTALIAIDGQAPEWIAQGAAINDWVIATISNDWIEMTNSDRTVRVDMYQ</sequence>
<evidence type="ECO:0000313" key="1">
    <source>
        <dbReference type="EMBL" id="MCW3783542.1"/>
    </source>
</evidence>
<dbReference type="Proteomes" id="UP001207582">
    <property type="component" value="Unassembled WGS sequence"/>
</dbReference>
<dbReference type="EMBL" id="JAPDOG010000021">
    <property type="protein sequence ID" value="MCW3783542.1"/>
    <property type="molecule type" value="Genomic_DNA"/>
</dbReference>
<accession>A0ABT3J784</accession>
<dbReference type="RefSeq" id="WP_264772988.1">
    <property type="nucleotide sequence ID" value="NZ_JAPDOG010000021.1"/>
</dbReference>
<name>A0ABT3J784_9RHOB</name>
<keyword evidence="2" id="KW-1185">Reference proteome</keyword>
<reference evidence="1 2" key="1">
    <citation type="submission" date="2022-10" db="EMBL/GenBank/DDBJ databases">
        <title>Defluviimonas sp. CAU 1641 isolated from mud.</title>
        <authorList>
            <person name="Kim W."/>
        </authorList>
    </citation>
    <scope>NUCLEOTIDE SEQUENCE [LARGE SCALE GENOMIC DNA]</scope>
    <source>
        <strain evidence="1 2">CAU 1641</strain>
    </source>
</reference>
<gene>
    <name evidence="1" type="ORF">OM960_18545</name>
</gene>
<evidence type="ECO:0008006" key="3">
    <source>
        <dbReference type="Google" id="ProtNLM"/>
    </source>
</evidence>
<comment type="caution">
    <text evidence="1">The sequence shown here is derived from an EMBL/GenBank/DDBJ whole genome shotgun (WGS) entry which is preliminary data.</text>
</comment>
<evidence type="ECO:0000313" key="2">
    <source>
        <dbReference type="Proteomes" id="UP001207582"/>
    </source>
</evidence>
<organism evidence="1 2">
    <name type="scientific">Defluviimonas salinarum</name>
    <dbReference type="NCBI Taxonomy" id="2992147"/>
    <lineage>
        <taxon>Bacteria</taxon>
        <taxon>Pseudomonadati</taxon>
        <taxon>Pseudomonadota</taxon>
        <taxon>Alphaproteobacteria</taxon>
        <taxon>Rhodobacterales</taxon>
        <taxon>Paracoccaceae</taxon>
        <taxon>Albidovulum</taxon>
    </lineage>
</organism>
<protein>
    <recommendedName>
        <fullName evidence="3">General secretion pathway protein GspC</fullName>
    </recommendedName>
</protein>